<dbReference type="SUPFAM" id="SSF53448">
    <property type="entry name" value="Nucleotide-diphospho-sugar transferases"/>
    <property type="match status" value="1"/>
</dbReference>
<name>A0A4U6QNC6_9ACTN</name>
<dbReference type="InterPro" id="IPR029044">
    <property type="entry name" value="Nucleotide-diphossugar_trans"/>
</dbReference>
<gene>
    <name evidence="1" type="ORF">FDO65_09150</name>
</gene>
<dbReference type="Proteomes" id="UP000306985">
    <property type="component" value="Unassembled WGS sequence"/>
</dbReference>
<evidence type="ECO:0000313" key="1">
    <source>
        <dbReference type="EMBL" id="TKV61698.1"/>
    </source>
</evidence>
<dbReference type="AlphaFoldDB" id="A0A4U6QNC6"/>
<evidence type="ECO:0000313" key="2">
    <source>
        <dbReference type="Proteomes" id="UP000306985"/>
    </source>
</evidence>
<organism evidence="1 2">
    <name type="scientific">Nakamurella flava</name>
    <dbReference type="NCBI Taxonomy" id="2576308"/>
    <lineage>
        <taxon>Bacteria</taxon>
        <taxon>Bacillati</taxon>
        <taxon>Actinomycetota</taxon>
        <taxon>Actinomycetes</taxon>
        <taxon>Nakamurellales</taxon>
        <taxon>Nakamurellaceae</taxon>
        <taxon>Nakamurella</taxon>
    </lineage>
</organism>
<proteinExistence type="predicted"/>
<protein>
    <recommendedName>
        <fullName evidence="3">Glycosyltransferase</fullName>
    </recommendedName>
</protein>
<comment type="caution">
    <text evidence="1">The sequence shown here is derived from an EMBL/GenBank/DDBJ whole genome shotgun (WGS) entry which is preliminary data.</text>
</comment>
<reference evidence="1 2" key="1">
    <citation type="submission" date="2019-05" db="EMBL/GenBank/DDBJ databases">
        <title>Nakamurella sp. N5BH11, whole genome shotgun sequence.</title>
        <authorList>
            <person name="Tuo L."/>
        </authorList>
    </citation>
    <scope>NUCLEOTIDE SEQUENCE [LARGE SCALE GENOMIC DNA]</scope>
    <source>
        <strain evidence="1 2">N5BH11</strain>
    </source>
</reference>
<dbReference type="EMBL" id="SZZH01000001">
    <property type="protein sequence ID" value="TKV61698.1"/>
    <property type="molecule type" value="Genomic_DNA"/>
</dbReference>
<sequence>MNPRRLGSRMYDVAGWPAAALLRLVDRVDQLTGFPFTEPSRRWSRTLNWHGRRITGRVAQPLLRMSNRWNRRSILGDGPPISLTSHGSRVTGAFATIESIGLGRTRPREIVLWLNSAAEIADLAPELRRLQRRGLTVVQVENLGPHTKYFPFVRDRWDGASPLVTADDDLVYPAGWLARLVRAAADRPDAVNAHRAHHVEVDPDGALLPYSRWTACRSDRPEVRTFGTGLSGVWYPPAMLRRLRERGTAFADVCPRADDIWLHFVAVADGIPVRQIRSGSRHFPVLRGSQVSKLQADNVGLSGNDRQIRATYTDDVLGRLAAG</sequence>
<dbReference type="OrthoDB" id="5465469at2"/>
<dbReference type="RefSeq" id="WP_137449003.1">
    <property type="nucleotide sequence ID" value="NZ_SZZH01000001.1"/>
</dbReference>
<accession>A0A4U6QNC6</accession>
<evidence type="ECO:0008006" key="3">
    <source>
        <dbReference type="Google" id="ProtNLM"/>
    </source>
</evidence>
<keyword evidence="2" id="KW-1185">Reference proteome</keyword>